<reference evidence="1 2" key="1">
    <citation type="submission" date="2020-02" db="EMBL/GenBank/DDBJ databases">
        <authorList>
            <person name="Ferguson B K."/>
        </authorList>
    </citation>
    <scope>NUCLEOTIDE SEQUENCE [LARGE SCALE GENOMIC DNA]</scope>
</reference>
<dbReference type="AlphaFoldDB" id="A0A6H5GRF7"/>
<dbReference type="EMBL" id="CADCXU010018230">
    <property type="protein sequence ID" value="CAB0006694.1"/>
    <property type="molecule type" value="Genomic_DNA"/>
</dbReference>
<organism evidence="1 2">
    <name type="scientific">Nesidiocoris tenuis</name>
    <dbReference type="NCBI Taxonomy" id="355587"/>
    <lineage>
        <taxon>Eukaryota</taxon>
        <taxon>Metazoa</taxon>
        <taxon>Ecdysozoa</taxon>
        <taxon>Arthropoda</taxon>
        <taxon>Hexapoda</taxon>
        <taxon>Insecta</taxon>
        <taxon>Pterygota</taxon>
        <taxon>Neoptera</taxon>
        <taxon>Paraneoptera</taxon>
        <taxon>Hemiptera</taxon>
        <taxon>Heteroptera</taxon>
        <taxon>Panheteroptera</taxon>
        <taxon>Cimicomorpha</taxon>
        <taxon>Miridae</taxon>
        <taxon>Dicyphina</taxon>
        <taxon>Nesidiocoris</taxon>
    </lineage>
</organism>
<gene>
    <name evidence="1" type="ORF">NTEN_LOCUS12171</name>
</gene>
<protein>
    <submittedName>
        <fullName evidence="1">Uncharacterized protein</fullName>
    </submittedName>
</protein>
<dbReference type="Proteomes" id="UP000479000">
    <property type="component" value="Unassembled WGS sequence"/>
</dbReference>
<evidence type="ECO:0000313" key="1">
    <source>
        <dbReference type="EMBL" id="CAB0006694.1"/>
    </source>
</evidence>
<name>A0A6H5GRF7_9HEMI</name>
<proteinExistence type="predicted"/>
<feature type="non-terminal residue" evidence="1">
    <location>
        <position position="1"/>
    </location>
</feature>
<evidence type="ECO:0000313" key="2">
    <source>
        <dbReference type="Proteomes" id="UP000479000"/>
    </source>
</evidence>
<accession>A0A6H5GRF7</accession>
<sequence length="49" mass="5717">LQTVYWQVMNGQPNSCPFTFKKFPGAGKTRQFSPSGFAPAHYFVYHRYK</sequence>
<keyword evidence="2" id="KW-1185">Reference proteome</keyword>